<dbReference type="EMBL" id="AHIV02002078">
    <property type="protein sequence ID" value="RQX67306.1"/>
    <property type="molecule type" value="Genomic_DNA"/>
</dbReference>
<evidence type="ECO:0000313" key="1">
    <source>
        <dbReference type="EMBL" id="RQX67306.1"/>
    </source>
</evidence>
<organism evidence="1 2">
    <name type="scientific">Toxoplasma gondii CAST</name>
    <dbReference type="NCBI Taxonomy" id="943122"/>
    <lineage>
        <taxon>Eukaryota</taxon>
        <taxon>Sar</taxon>
        <taxon>Alveolata</taxon>
        <taxon>Apicomplexa</taxon>
        <taxon>Conoidasida</taxon>
        <taxon>Coccidia</taxon>
        <taxon>Eucoccidiorida</taxon>
        <taxon>Eimeriorina</taxon>
        <taxon>Sarcocystidae</taxon>
        <taxon>Toxoplasma</taxon>
    </lineage>
</organism>
<dbReference type="VEuPathDB" id="ToxoDB:TGCAST_389600"/>
<dbReference type="AlphaFoldDB" id="A0A425HND1"/>
<comment type="caution">
    <text evidence="1">The sequence shown here is derived from an EMBL/GenBank/DDBJ whole genome shotgun (WGS) entry which is preliminary data.</text>
</comment>
<accession>A0A425HND1</accession>
<protein>
    <submittedName>
        <fullName evidence="1">Uncharacterized protein</fullName>
    </submittedName>
</protein>
<proteinExistence type="predicted"/>
<name>A0A425HND1_TOXGO</name>
<evidence type="ECO:0000313" key="2">
    <source>
        <dbReference type="Proteomes" id="UP000284452"/>
    </source>
</evidence>
<dbReference type="Proteomes" id="UP000284452">
    <property type="component" value="Unassembled WGS sequence"/>
</dbReference>
<sequence length="107" mass="12306">MQSDRFPCFSHEKLASRGLVPGKPDARLLPGGKKGRRRHADFFLEADSNNERRALHPLKFPLHTDELGGHPRKRREIHNVVHKSRDCEEQPPTCQNCTKTKCVRLCI</sequence>
<reference evidence="1 2" key="1">
    <citation type="submission" date="2017-10" db="EMBL/GenBank/DDBJ databases">
        <authorList>
            <person name="Sibley D."/>
            <person name="Venepally P."/>
            <person name="Karamycheva S."/>
            <person name="Hadjithomas M."/>
            <person name="Khan A."/>
            <person name="Brunk B."/>
            <person name="Roos D."/>
            <person name="Caler E."/>
            <person name="Lorenzi H."/>
        </authorList>
    </citation>
    <scope>NUCLEOTIDE SEQUENCE [LARGE SCALE GENOMIC DNA]</scope>
    <source>
        <strain evidence="1 2">CAST</strain>
    </source>
</reference>
<gene>
    <name evidence="1" type="ORF">TGCAST_389600</name>
</gene>